<feature type="transmembrane region" description="Helical" evidence="9">
    <location>
        <begin position="225"/>
        <end position="250"/>
    </location>
</feature>
<keyword evidence="9" id="KW-0812">Transmembrane</keyword>
<dbReference type="Proteomes" id="UP001206925">
    <property type="component" value="Unassembled WGS sequence"/>
</dbReference>
<gene>
    <name evidence="11" type="ORF">M8C21_003664</name>
</gene>
<feature type="domain" description="Gnk2-homologous" evidence="10">
    <location>
        <begin position="124"/>
        <end position="232"/>
    </location>
</feature>
<evidence type="ECO:0000256" key="8">
    <source>
        <dbReference type="ARBA" id="ARBA00038393"/>
    </source>
</evidence>
<dbReference type="CDD" id="cd23509">
    <property type="entry name" value="Gnk2-like"/>
    <property type="match status" value="2"/>
</dbReference>
<keyword evidence="5" id="KW-0965">Cell junction</keyword>
<dbReference type="Gene3D" id="3.30.200.20">
    <property type="entry name" value="Phosphorylase Kinase, domain 1"/>
    <property type="match status" value="1"/>
</dbReference>
<evidence type="ECO:0000313" key="12">
    <source>
        <dbReference type="Proteomes" id="UP001206925"/>
    </source>
</evidence>
<dbReference type="InterPro" id="IPR051378">
    <property type="entry name" value="Cell2Cell_Antifungal"/>
</dbReference>
<sequence length="316" mass="34488">MVFLTNPARSQPQTDVLTQSCSQVNVINFQIFMSNLNETYRDIRRQLSNNNTYFVTSSLTSNSEPVYVMAQCRKYMSTDDCVRCFDFAASSIRSCAAFNGARLVLDGCFLRYESSPFNDQTTLPGENKVLCGNNTSSQDSVFENAVDGLLSNLSIATQKINGFYTAATTTVVGTNTTTAYAIAQCAETVKPDSCKSCLQEAYANIRTCVTDASDGRAVNLGQDNVAIIIEVVAGGVGGLIILLIVVIWLYGRSKRTTSGGWATEVKDSKDYSYMDLKKATNDFGDENKLGEGGFGEVYKIALLSSGQRNVRKKVKQ</sequence>
<dbReference type="AlphaFoldDB" id="A0AAD5GIM1"/>
<dbReference type="GO" id="GO:0009506">
    <property type="term" value="C:plasmodesma"/>
    <property type="evidence" value="ECO:0007669"/>
    <property type="project" value="UniProtKB-SubCell"/>
</dbReference>
<organism evidence="11 12">
    <name type="scientific">Ambrosia artemisiifolia</name>
    <name type="common">Common ragweed</name>
    <dbReference type="NCBI Taxonomy" id="4212"/>
    <lineage>
        <taxon>Eukaryota</taxon>
        <taxon>Viridiplantae</taxon>
        <taxon>Streptophyta</taxon>
        <taxon>Embryophyta</taxon>
        <taxon>Tracheophyta</taxon>
        <taxon>Spermatophyta</taxon>
        <taxon>Magnoliopsida</taxon>
        <taxon>eudicotyledons</taxon>
        <taxon>Gunneridae</taxon>
        <taxon>Pentapetalae</taxon>
        <taxon>asterids</taxon>
        <taxon>campanulids</taxon>
        <taxon>Asterales</taxon>
        <taxon>Asteraceae</taxon>
        <taxon>Asteroideae</taxon>
        <taxon>Heliantheae alliance</taxon>
        <taxon>Heliantheae</taxon>
        <taxon>Ambrosia</taxon>
    </lineage>
</organism>
<comment type="caution">
    <text evidence="11">The sequence shown here is derived from an EMBL/GenBank/DDBJ whole genome shotgun (WGS) entry which is preliminary data.</text>
</comment>
<dbReference type="InterPro" id="IPR038408">
    <property type="entry name" value="GNK2_sf"/>
</dbReference>
<keyword evidence="9" id="KW-1133">Transmembrane helix</keyword>
<dbReference type="SUPFAM" id="SSF56112">
    <property type="entry name" value="Protein kinase-like (PK-like)"/>
    <property type="match status" value="1"/>
</dbReference>
<dbReference type="PANTHER" id="PTHR32080">
    <property type="entry name" value="ANTIFUNGAL PROTEIN GINKBILOBIN-2-LIKE"/>
    <property type="match status" value="1"/>
</dbReference>
<keyword evidence="6" id="KW-1015">Disulfide bond</keyword>
<evidence type="ECO:0000256" key="3">
    <source>
        <dbReference type="ARBA" id="ARBA00022729"/>
    </source>
</evidence>
<proteinExistence type="inferred from homology"/>
<keyword evidence="3" id="KW-0732">Signal</keyword>
<feature type="domain" description="Gnk2-homologous" evidence="10">
    <location>
        <begin position="14"/>
        <end position="117"/>
    </location>
</feature>
<comment type="subcellular location">
    <subcellularLocation>
        <location evidence="7">Cell junction</location>
        <location evidence="7">Plasmodesma</location>
    </subcellularLocation>
    <subcellularLocation>
        <location evidence="1">Cell membrane</location>
        <topology evidence="1">Single-pass type I membrane protein</topology>
    </subcellularLocation>
</comment>
<evidence type="ECO:0000256" key="6">
    <source>
        <dbReference type="ARBA" id="ARBA00023157"/>
    </source>
</evidence>
<evidence type="ECO:0000259" key="10">
    <source>
        <dbReference type="PROSITE" id="PS51473"/>
    </source>
</evidence>
<dbReference type="EMBL" id="JAMZMK010008154">
    <property type="protein sequence ID" value="KAI7741656.1"/>
    <property type="molecule type" value="Genomic_DNA"/>
</dbReference>
<name>A0AAD5GIM1_AMBAR</name>
<keyword evidence="4" id="KW-0677">Repeat</keyword>
<keyword evidence="9" id="KW-0472">Membrane</keyword>
<evidence type="ECO:0000256" key="2">
    <source>
        <dbReference type="ARBA" id="ARBA00022581"/>
    </source>
</evidence>
<dbReference type="GO" id="GO:0005886">
    <property type="term" value="C:plasma membrane"/>
    <property type="evidence" value="ECO:0007669"/>
    <property type="project" value="UniProtKB-SubCell"/>
</dbReference>
<keyword evidence="2" id="KW-0945">Host-virus interaction</keyword>
<evidence type="ECO:0000256" key="7">
    <source>
        <dbReference type="ARBA" id="ARBA00024184"/>
    </source>
</evidence>
<evidence type="ECO:0000256" key="4">
    <source>
        <dbReference type="ARBA" id="ARBA00022737"/>
    </source>
</evidence>
<keyword evidence="12" id="KW-1185">Reference proteome</keyword>
<evidence type="ECO:0000256" key="5">
    <source>
        <dbReference type="ARBA" id="ARBA00022949"/>
    </source>
</evidence>
<evidence type="ECO:0000256" key="9">
    <source>
        <dbReference type="SAM" id="Phobius"/>
    </source>
</evidence>
<dbReference type="PROSITE" id="PS51473">
    <property type="entry name" value="GNK2"/>
    <property type="match status" value="2"/>
</dbReference>
<dbReference type="Pfam" id="PF01657">
    <property type="entry name" value="Stress-antifung"/>
    <property type="match status" value="2"/>
</dbReference>
<comment type="similarity">
    <text evidence="8">Belongs to the cysteine-rich repeat secretory protein family. Plasmodesmata-located proteins (PDLD) subfamily.</text>
</comment>
<dbReference type="Gene3D" id="3.30.430.20">
    <property type="entry name" value="Gnk2 domain, C-X8-C-X2-C motif"/>
    <property type="match status" value="2"/>
</dbReference>
<evidence type="ECO:0000256" key="1">
    <source>
        <dbReference type="ARBA" id="ARBA00004251"/>
    </source>
</evidence>
<dbReference type="InterPro" id="IPR002902">
    <property type="entry name" value="GNK2"/>
</dbReference>
<dbReference type="PANTHER" id="PTHR32080:SF27">
    <property type="entry name" value="OS01G0548750 PROTEIN"/>
    <property type="match status" value="1"/>
</dbReference>
<accession>A0AAD5GIM1</accession>
<evidence type="ECO:0000313" key="11">
    <source>
        <dbReference type="EMBL" id="KAI7741656.1"/>
    </source>
</evidence>
<reference evidence="11" key="1">
    <citation type="submission" date="2022-06" db="EMBL/GenBank/DDBJ databases">
        <title>Uncovering the hologenomic basis of an extraordinary plant invasion.</title>
        <authorList>
            <person name="Bieker V.C."/>
            <person name="Martin M.D."/>
            <person name="Gilbert T."/>
            <person name="Hodgins K."/>
            <person name="Battlay P."/>
            <person name="Petersen B."/>
            <person name="Wilson J."/>
        </authorList>
    </citation>
    <scope>NUCLEOTIDE SEQUENCE</scope>
    <source>
        <strain evidence="11">AA19_3_7</strain>
        <tissue evidence="11">Leaf</tissue>
    </source>
</reference>
<protein>
    <recommendedName>
        <fullName evidence="10">Gnk2-homologous domain-containing protein</fullName>
    </recommendedName>
</protein>
<dbReference type="InterPro" id="IPR011009">
    <property type="entry name" value="Kinase-like_dom_sf"/>
</dbReference>